<proteinExistence type="predicted"/>
<dbReference type="EMBL" id="CP029189">
    <property type="protein sequence ID" value="QES56354.1"/>
    <property type="molecule type" value="Genomic_DNA"/>
</dbReference>
<dbReference type="AlphaFoldDB" id="A0A5P2DME2"/>
<gene>
    <name evidence="1" type="ORF">DEJ51_21040</name>
</gene>
<name>A0A5P2DME2_STRVZ</name>
<evidence type="ECO:0000313" key="2">
    <source>
        <dbReference type="Proteomes" id="UP000324101"/>
    </source>
</evidence>
<accession>A0A5P2DME2</accession>
<protein>
    <submittedName>
        <fullName evidence="1">Uncharacterized protein</fullName>
    </submittedName>
</protein>
<dbReference type="OrthoDB" id="4216035at2"/>
<dbReference type="Proteomes" id="UP000324101">
    <property type="component" value="Chromosome"/>
</dbReference>
<evidence type="ECO:0000313" key="1">
    <source>
        <dbReference type="EMBL" id="QES56354.1"/>
    </source>
</evidence>
<dbReference type="RefSeq" id="WP_150258953.1">
    <property type="nucleotide sequence ID" value="NZ_CP029189.1"/>
</dbReference>
<reference evidence="1 2" key="1">
    <citation type="submission" date="2018-05" db="EMBL/GenBank/DDBJ databases">
        <title>Streptomyces venezuelae.</title>
        <authorList>
            <person name="Kim W."/>
            <person name="Lee N."/>
            <person name="Cho B.-K."/>
        </authorList>
    </citation>
    <scope>NUCLEOTIDE SEQUENCE [LARGE SCALE GENOMIC DNA]</scope>
    <source>
        <strain evidence="1 2">ATCC 21018</strain>
    </source>
</reference>
<sequence>MASPISASQTARIVRLAARVRPEMWDAINPHGPVFAAGVAGVAGVRSLDGGSAVALNPQPLPPREQLRIAVLQTVKGVAETAIGAHQGGRDAREILQAVGDDMCPTPPHVKIPWPKNWPGPWPPGEPFPIDLVGPQYVTPAVQAVAGLAFQGYADNIADGKLSAVFGELADRLFGAALHESGSDSG</sequence>
<organism evidence="1 2">
    <name type="scientific">Streptomyces venezuelae</name>
    <dbReference type="NCBI Taxonomy" id="54571"/>
    <lineage>
        <taxon>Bacteria</taxon>
        <taxon>Bacillati</taxon>
        <taxon>Actinomycetota</taxon>
        <taxon>Actinomycetes</taxon>
        <taxon>Kitasatosporales</taxon>
        <taxon>Streptomycetaceae</taxon>
        <taxon>Streptomyces</taxon>
    </lineage>
</organism>